<organism evidence="3 4">
    <name type="scientific">Colletotrichum higginsianum</name>
    <dbReference type="NCBI Taxonomy" id="80884"/>
    <lineage>
        <taxon>Eukaryota</taxon>
        <taxon>Fungi</taxon>
        <taxon>Dikarya</taxon>
        <taxon>Ascomycota</taxon>
        <taxon>Pezizomycotina</taxon>
        <taxon>Sordariomycetes</taxon>
        <taxon>Hypocreomycetidae</taxon>
        <taxon>Glomerellales</taxon>
        <taxon>Glomerellaceae</taxon>
        <taxon>Colletotrichum</taxon>
        <taxon>Colletotrichum destructivum species complex</taxon>
    </lineage>
</organism>
<name>A0A4T0VHL7_9PEZI</name>
<dbReference type="OrthoDB" id="20872at2759"/>
<evidence type="ECO:0000313" key="3">
    <source>
        <dbReference type="EMBL" id="TIC91688.1"/>
    </source>
</evidence>
<dbReference type="InterPro" id="IPR010730">
    <property type="entry name" value="HET"/>
</dbReference>
<reference evidence="3 4" key="1">
    <citation type="journal article" date="2019" name="Genome Biol. Evol.">
        <title>Genomic Plasticity Mediated by Transposable Elements in the Plant Pathogenic Fungus Colletotrichum higginsianum.</title>
        <authorList>
            <person name="Tsushima A."/>
            <person name="Gan P."/>
            <person name="Kumakura N."/>
            <person name="Narusaka M."/>
            <person name="Takano Y."/>
            <person name="Narusaka Y."/>
            <person name="Shirasu K."/>
        </authorList>
    </citation>
    <scope>NUCLEOTIDE SEQUENCE [LARGE SCALE GENOMIC DNA]</scope>
    <source>
        <strain evidence="3 4">MAFF305635-RFP</strain>
    </source>
</reference>
<accession>A0A4T0VHL7</accession>
<comment type="caution">
    <text evidence="3">The sequence shown here is derived from an EMBL/GenBank/DDBJ whole genome shotgun (WGS) entry which is preliminary data.</text>
</comment>
<evidence type="ECO:0000313" key="4">
    <source>
        <dbReference type="Proteomes" id="UP000305883"/>
    </source>
</evidence>
<gene>
    <name evidence="3" type="ORF">CH35J_011011</name>
</gene>
<dbReference type="PANTHER" id="PTHR10622:SF12">
    <property type="entry name" value="HET DOMAIN-CONTAINING PROTEIN"/>
    <property type="match status" value="1"/>
</dbReference>
<feature type="coiled-coil region" evidence="1">
    <location>
        <begin position="30"/>
        <end position="75"/>
    </location>
</feature>
<dbReference type="Proteomes" id="UP000305883">
    <property type="component" value="Unassembled WGS sequence"/>
</dbReference>
<proteinExistence type="predicted"/>
<sequence length="718" mass="81302">MQSAAKRRKLLEIPERMEDVRHQGLEPSQVGLVATKLERAEQRLQEIEIDVVVKREELEKTVIEARHQKDQHRKAEYFEEMQRATDKKTLVFKTTTVMKLLNCSTLKIEEFFGSSIPKSYVVLSHRWEADEVTYQDVINNAKTLAQKRGWAKIRETCRIALERGHNYAWVDTCCIDKTSSAELSEAINSMFKWYANAAVCYVFLSDVGTNQAFAESLWFTRGWTLQELVAPRELLFFDRDWDLIGTGAQLCDVIHRRTGISEKILLHGSAPGPSIGALLSSIPVAVRMSWAATRVTTREEDSAYSLLGIFGVNMPMLYGEGRGAFMRLQEEIIKETNDLTLFAWIASPGDSGAQDPPEYRGILASSPREFRNAGKLELSRDAKYNPEYTMTNKGLRIVAETTMAENNTQLLGLGSHDSSDGSRKEIGLYLEDQGGGVFLRAKPHKLVKLAKNAPQTSHTIYLKKHIETEAVTQIATRMKFVSHGAIRFHVLSSSIEIISAYPARMWNPQRLMFITDGESSFAGYIYLRLTANVGIEDLKVQFPLDKIQTWRCYFTQRMGRDPCEEEIRQEVCRMTVDIMQRISNLPPNGHNGQVIERAGVGNIGAKDILIQPIEGMNPETSFQDLYAVNITSAPYNTQKGGWDHDGRVQMIGRNFLNFDPHGSHMISEDVARTTLAAFNAAFYTPHGKARAWKREELEPPSLENDQPRFFDLFMGNPK</sequence>
<dbReference type="PANTHER" id="PTHR10622">
    <property type="entry name" value="HET DOMAIN-CONTAINING PROTEIN"/>
    <property type="match status" value="1"/>
</dbReference>
<protein>
    <submittedName>
        <fullName evidence="3">Vegetative incompatibility protein HET-E-1</fullName>
    </submittedName>
</protein>
<evidence type="ECO:0000256" key="1">
    <source>
        <dbReference type="SAM" id="Coils"/>
    </source>
</evidence>
<evidence type="ECO:0000259" key="2">
    <source>
        <dbReference type="Pfam" id="PF06985"/>
    </source>
</evidence>
<dbReference type="EMBL" id="MWPZ01000009">
    <property type="protein sequence ID" value="TIC91688.1"/>
    <property type="molecule type" value="Genomic_DNA"/>
</dbReference>
<dbReference type="Pfam" id="PF06985">
    <property type="entry name" value="HET"/>
    <property type="match status" value="1"/>
</dbReference>
<feature type="domain" description="Heterokaryon incompatibility" evidence="2">
    <location>
        <begin position="120"/>
        <end position="210"/>
    </location>
</feature>
<dbReference type="AlphaFoldDB" id="A0A4T0VHL7"/>
<keyword evidence="1" id="KW-0175">Coiled coil</keyword>